<proteinExistence type="predicted"/>
<dbReference type="OrthoDB" id="10625320at2759"/>
<dbReference type="KEGG" id="adl:AURDEDRAFT_166287"/>
<evidence type="ECO:0008006" key="3">
    <source>
        <dbReference type="Google" id="ProtNLM"/>
    </source>
</evidence>
<organism evidence="1 2">
    <name type="scientific">Auricularia subglabra (strain TFB-10046 / SS5)</name>
    <name type="common">White-rot fungus</name>
    <name type="synonym">Auricularia delicata (strain TFB10046)</name>
    <dbReference type="NCBI Taxonomy" id="717982"/>
    <lineage>
        <taxon>Eukaryota</taxon>
        <taxon>Fungi</taxon>
        <taxon>Dikarya</taxon>
        <taxon>Basidiomycota</taxon>
        <taxon>Agaricomycotina</taxon>
        <taxon>Agaricomycetes</taxon>
        <taxon>Auriculariales</taxon>
        <taxon>Auriculariaceae</taxon>
        <taxon>Auricularia</taxon>
    </lineage>
</organism>
<name>J0LKG6_AURST</name>
<protein>
    <recommendedName>
        <fullName evidence="3">BTB domain-containing protein</fullName>
    </recommendedName>
</protein>
<keyword evidence="2" id="KW-1185">Reference proteome</keyword>
<dbReference type="EMBL" id="JH687770">
    <property type="protein sequence ID" value="EJD44503.1"/>
    <property type="molecule type" value="Genomic_DNA"/>
</dbReference>
<gene>
    <name evidence="1" type="ORF">AURDEDRAFT_166287</name>
</gene>
<reference evidence="2" key="1">
    <citation type="journal article" date="2012" name="Science">
        <title>The Paleozoic origin of enzymatic lignin decomposition reconstructed from 31 fungal genomes.</title>
        <authorList>
            <person name="Floudas D."/>
            <person name="Binder M."/>
            <person name="Riley R."/>
            <person name="Barry K."/>
            <person name="Blanchette R.A."/>
            <person name="Henrissat B."/>
            <person name="Martinez A.T."/>
            <person name="Otillar R."/>
            <person name="Spatafora J.W."/>
            <person name="Yadav J.S."/>
            <person name="Aerts A."/>
            <person name="Benoit I."/>
            <person name="Boyd A."/>
            <person name="Carlson A."/>
            <person name="Copeland A."/>
            <person name="Coutinho P.M."/>
            <person name="de Vries R.P."/>
            <person name="Ferreira P."/>
            <person name="Findley K."/>
            <person name="Foster B."/>
            <person name="Gaskell J."/>
            <person name="Glotzer D."/>
            <person name="Gorecki P."/>
            <person name="Heitman J."/>
            <person name="Hesse C."/>
            <person name="Hori C."/>
            <person name="Igarashi K."/>
            <person name="Jurgens J.A."/>
            <person name="Kallen N."/>
            <person name="Kersten P."/>
            <person name="Kohler A."/>
            <person name="Kuees U."/>
            <person name="Kumar T.K.A."/>
            <person name="Kuo A."/>
            <person name="LaButti K."/>
            <person name="Larrondo L.F."/>
            <person name="Lindquist E."/>
            <person name="Ling A."/>
            <person name="Lombard V."/>
            <person name="Lucas S."/>
            <person name="Lundell T."/>
            <person name="Martin R."/>
            <person name="McLaughlin D.J."/>
            <person name="Morgenstern I."/>
            <person name="Morin E."/>
            <person name="Murat C."/>
            <person name="Nagy L.G."/>
            <person name="Nolan M."/>
            <person name="Ohm R.A."/>
            <person name="Patyshakuliyeva A."/>
            <person name="Rokas A."/>
            <person name="Ruiz-Duenas F.J."/>
            <person name="Sabat G."/>
            <person name="Salamov A."/>
            <person name="Samejima M."/>
            <person name="Schmutz J."/>
            <person name="Slot J.C."/>
            <person name="St John F."/>
            <person name="Stenlid J."/>
            <person name="Sun H."/>
            <person name="Sun S."/>
            <person name="Syed K."/>
            <person name="Tsang A."/>
            <person name="Wiebenga A."/>
            <person name="Young D."/>
            <person name="Pisabarro A."/>
            <person name="Eastwood D.C."/>
            <person name="Martin F."/>
            <person name="Cullen D."/>
            <person name="Grigoriev I.V."/>
            <person name="Hibbett D.S."/>
        </authorList>
    </citation>
    <scope>NUCLEOTIDE SEQUENCE [LARGE SCALE GENOMIC DNA]</scope>
    <source>
        <strain evidence="2">TFB10046</strain>
    </source>
</reference>
<dbReference type="Proteomes" id="UP000006514">
    <property type="component" value="Unassembled WGS sequence"/>
</dbReference>
<sequence length="333" mass="37863">MPEATTPPAETTSAPTKHPRYYLDLGKGPAIMLIKQSNVLVNLPLAVLAHRSPFFARWVEDKESDPALGTSCKHAFVFENGTVQDYEALLSFILPLCFDDHRPLASRSFADLKAIYSLTAYLELEQENRACSAPLIEAEKADAIARSRPPRRMHPVFFNRLTYGETFVFCIYKCNVYFRISPSTFAARSHVIGDMLETCSRATNSVDNPVILNEGTEENWIPFLEWCNPLCLEHQRPLSARSTKDVLSILHITDYLDMNDEREACGAELATRGDDPLLSPSHRVWLAARYKLPILLKPAILELLCIPICQLPDEDVDYLDRFTCRHWEQGREY</sequence>
<dbReference type="AlphaFoldDB" id="J0LKG6"/>
<evidence type="ECO:0000313" key="2">
    <source>
        <dbReference type="Proteomes" id="UP000006514"/>
    </source>
</evidence>
<evidence type="ECO:0000313" key="1">
    <source>
        <dbReference type="EMBL" id="EJD44503.1"/>
    </source>
</evidence>
<accession>J0LKG6</accession>
<dbReference type="InParanoid" id="J0LKG6"/>